<dbReference type="Proteomes" id="UP000068603">
    <property type="component" value="Unassembled WGS sequence"/>
</dbReference>
<dbReference type="AlphaFoldDB" id="A0A108FVF7"/>
<gene>
    <name evidence="2" type="ORF">WT44_28385</name>
</gene>
<dbReference type="PANTHER" id="PTHR48049:SF132">
    <property type="entry name" value="GLYCOSYLTRANSFERASE"/>
    <property type="match status" value="1"/>
</dbReference>
<organism evidence="2">
    <name type="scientific">Burkholderia stagnalis</name>
    <dbReference type="NCBI Taxonomy" id="1503054"/>
    <lineage>
        <taxon>Bacteria</taxon>
        <taxon>Pseudomonadati</taxon>
        <taxon>Pseudomonadota</taxon>
        <taxon>Betaproteobacteria</taxon>
        <taxon>Burkholderiales</taxon>
        <taxon>Burkholderiaceae</taxon>
        <taxon>Burkholderia</taxon>
        <taxon>Burkholderia cepacia complex</taxon>
    </lineage>
</organism>
<proteinExistence type="predicted"/>
<reference evidence="2 3" key="1">
    <citation type="submission" date="2015-11" db="EMBL/GenBank/DDBJ databases">
        <title>Expanding the genomic diversity of Burkholderia species for the development of highly accurate diagnostics.</title>
        <authorList>
            <person name="Sahl J."/>
            <person name="Keim P."/>
            <person name="Wagner D."/>
        </authorList>
    </citation>
    <scope>NUCLEOTIDE SEQUENCE [LARGE SCALE GENOMIC DNA]</scope>
    <source>
        <strain evidence="2 3">MSMB1960WGS</strain>
    </source>
</reference>
<dbReference type="GO" id="GO:0035251">
    <property type="term" value="F:UDP-glucosyltransferase activity"/>
    <property type="evidence" value="ECO:0007669"/>
    <property type="project" value="InterPro"/>
</dbReference>
<dbReference type="SUPFAM" id="SSF53756">
    <property type="entry name" value="UDP-Glycosyltransferase/glycogen phosphorylase"/>
    <property type="match status" value="1"/>
</dbReference>
<dbReference type="InterPro" id="IPR010610">
    <property type="entry name" value="EryCIII-like_C"/>
</dbReference>
<evidence type="ECO:0000259" key="1">
    <source>
        <dbReference type="Pfam" id="PF06722"/>
    </source>
</evidence>
<dbReference type="Gene3D" id="3.40.50.2000">
    <property type="entry name" value="Glycogen Phosphorylase B"/>
    <property type="match status" value="2"/>
</dbReference>
<dbReference type="CDD" id="cd03784">
    <property type="entry name" value="GT1_Gtf-like"/>
    <property type="match status" value="1"/>
</dbReference>
<sequence length="410" mass="43270">MKALFVNVSSVGHVVPTLGLVRALVQRGIEVAYLEIDAHRAELEANGARFVPFAPFSPYQGPQGAQILALPAVLAHCAVDATQTVLEAIDAERPDIVVHDLLCTWGRLAADLAGVPRIASVASAALTRDMLTREPIARAWRAAAGDPGAFDAFVARCWDAIGRRYGCPPEDGVSTALNTAPTNLVHLSRTLQPNADAFGSDYLFCGSGEPRRLVAQDFDWSRVGARPVVYASFGTAHDPGHAFYAALARAMHDVDATLVAVESPSMTQPGPIAWPDGTIVCANGAAPQLALLERAALFVSHVGGGAVREAAWTGTPMLGLPQTFEQDLLLQRLTEHDVARRLSPAPDAGEIAAAVRAMLADPALRARAARLAMSERASNAQQQALDAIVGAMRARPPSHAARPSPHADAN</sequence>
<protein>
    <recommendedName>
        <fullName evidence="1">Erythromycin biosynthesis protein CIII-like C-terminal domain-containing protein</fullName>
    </recommendedName>
</protein>
<dbReference type="Pfam" id="PF06722">
    <property type="entry name" value="EryCIII-like_C"/>
    <property type="match status" value="1"/>
</dbReference>
<accession>A0A108FVF7</accession>
<dbReference type="STRING" id="1503054.WT74_16855"/>
<evidence type="ECO:0000313" key="3">
    <source>
        <dbReference type="Proteomes" id="UP000068603"/>
    </source>
</evidence>
<evidence type="ECO:0000313" key="2">
    <source>
        <dbReference type="EMBL" id="KWA54900.1"/>
    </source>
</evidence>
<comment type="caution">
    <text evidence="2">The sequence shown here is derived from an EMBL/GenBank/DDBJ whole genome shotgun (WGS) entry which is preliminary data.</text>
</comment>
<dbReference type="RefSeq" id="WP_060148790.1">
    <property type="nucleotide sequence ID" value="NZ_LPGD01000029.1"/>
</dbReference>
<name>A0A108FVF7_9BURK</name>
<dbReference type="InterPro" id="IPR002213">
    <property type="entry name" value="UDP_glucos_trans"/>
</dbReference>
<dbReference type="EMBL" id="LPHB01000073">
    <property type="protein sequence ID" value="KWA54900.1"/>
    <property type="molecule type" value="Genomic_DNA"/>
</dbReference>
<dbReference type="InterPro" id="IPR050481">
    <property type="entry name" value="UDP-glycosyltransf_plant"/>
</dbReference>
<dbReference type="PANTHER" id="PTHR48049">
    <property type="entry name" value="GLYCOSYLTRANSFERASE"/>
    <property type="match status" value="1"/>
</dbReference>
<feature type="domain" description="Erythromycin biosynthesis protein CIII-like C-terminal" evidence="1">
    <location>
        <begin position="252"/>
        <end position="377"/>
    </location>
</feature>